<evidence type="ECO:0000313" key="12">
    <source>
        <dbReference type="Proteomes" id="UP000263642"/>
    </source>
</evidence>
<evidence type="ECO:0000313" key="13">
    <source>
        <dbReference type="Proteomes" id="UP000322887"/>
    </source>
</evidence>
<keyword evidence="4 5" id="KW-0975">Bacterial flagellum</keyword>
<evidence type="ECO:0000259" key="7">
    <source>
        <dbReference type="Pfam" id="PF06429"/>
    </source>
</evidence>
<dbReference type="InterPro" id="IPR011491">
    <property type="entry name" value="FlgE_D2"/>
</dbReference>
<proteinExistence type="inferred from homology"/>
<evidence type="ECO:0000259" key="9">
    <source>
        <dbReference type="Pfam" id="PF22692"/>
    </source>
</evidence>
<keyword evidence="10" id="KW-0969">Cilium</keyword>
<keyword evidence="10" id="KW-0282">Flagellum</keyword>
<evidence type="ECO:0000256" key="4">
    <source>
        <dbReference type="ARBA" id="ARBA00023143"/>
    </source>
</evidence>
<gene>
    <name evidence="11" type="primary">flgE</name>
    <name evidence="10" type="ORF">DIT97_21750</name>
    <name evidence="11" type="ORF">GmarT_21320</name>
</gene>
<dbReference type="GO" id="GO:0009425">
    <property type="term" value="C:bacterial-type flagellum basal body"/>
    <property type="evidence" value="ECO:0007669"/>
    <property type="project" value="UniProtKB-SubCell"/>
</dbReference>
<accession>A0A3D3R9L8</accession>
<accession>A0A517X9W8</accession>
<dbReference type="GO" id="GO:0009424">
    <property type="term" value="C:bacterial-type flagellum hook"/>
    <property type="evidence" value="ECO:0007669"/>
    <property type="project" value="TreeGrafter"/>
</dbReference>
<evidence type="ECO:0000313" key="10">
    <source>
        <dbReference type="EMBL" id="HCO25515.1"/>
    </source>
</evidence>
<dbReference type="PANTHER" id="PTHR30435:SF1">
    <property type="entry name" value="FLAGELLAR HOOK PROTEIN FLGE"/>
    <property type="match status" value="1"/>
</dbReference>
<evidence type="ECO:0000256" key="3">
    <source>
        <dbReference type="ARBA" id="ARBA00019015"/>
    </source>
</evidence>
<comment type="subcellular location">
    <subcellularLocation>
        <location evidence="1 5">Bacterial flagellum basal body</location>
    </subcellularLocation>
</comment>
<protein>
    <recommendedName>
        <fullName evidence="3 5">Flagellar hook protein FlgE</fullName>
    </recommendedName>
</protein>
<evidence type="ECO:0000313" key="11">
    <source>
        <dbReference type="EMBL" id="QEG16270.1"/>
    </source>
</evidence>
<dbReference type="PANTHER" id="PTHR30435">
    <property type="entry name" value="FLAGELLAR PROTEIN"/>
    <property type="match status" value="1"/>
</dbReference>
<dbReference type="GO" id="GO:0005829">
    <property type="term" value="C:cytosol"/>
    <property type="evidence" value="ECO:0007669"/>
    <property type="project" value="TreeGrafter"/>
</dbReference>
<feature type="domain" description="Flagellar basal body rod protein N-terminal" evidence="6">
    <location>
        <begin position="7"/>
        <end position="37"/>
    </location>
</feature>
<feature type="domain" description="Flagellar hook protein FlgE/F/G-like D1" evidence="9">
    <location>
        <begin position="97"/>
        <end position="173"/>
    </location>
</feature>
<keyword evidence="13" id="KW-1185">Reference proteome</keyword>
<evidence type="ECO:0000259" key="8">
    <source>
        <dbReference type="Pfam" id="PF07559"/>
    </source>
</evidence>
<keyword evidence="10" id="KW-0966">Cell projection</keyword>
<dbReference type="RefSeq" id="WP_002649048.1">
    <property type="nucleotide sequence ID" value="NZ_CAXAST010000007.1"/>
</dbReference>
<dbReference type="Pfam" id="PF06429">
    <property type="entry name" value="Flg_bbr_C"/>
    <property type="match status" value="1"/>
</dbReference>
<dbReference type="NCBIfam" id="TIGR03506">
    <property type="entry name" value="FlgEFG_subfam"/>
    <property type="match status" value="1"/>
</dbReference>
<dbReference type="GO" id="GO:0071978">
    <property type="term" value="P:bacterial-type flagellum-dependent swarming motility"/>
    <property type="evidence" value="ECO:0007669"/>
    <property type="project" value="TreeGrafter"/>
</dbReference>
<dbReference type="InterPro" id="IPR037925">
    <property type="entry name" value="FlgE/F/G-like"/>
</dbReference>
<comment type="similarity">
    <text evidence="2 5">Belongs to the flagella basal body rod proteins family.</text>
</comment>
<name>A0A3D3R9L8_9PLAN</name>
<comment type="function">
    <text evidence="5">A flexible structure which links the flagellar filament to the drive apparatus in the basal body.</text>
</comment>
<organism evidence="10 12">
    <name type="scientific">Gimesia maris</name>
    <dbReference type="NCBI Taxonomy" id="122"/>
    <lineage>
        <taxon>Bacteria</taxon>
        <taxon>Pseudomonadati</taxon>
        <taxon>Planctomycetota</taxon>
        <taxon>Planctomycetia</taxon>
        <taxon>Planctomycetales</taxon>
        <taxon>Planctomycetaceae</taxon>
        <taxon>Gimesia</taxon>
    </lineage>
</organism>
<dbReference type="Gene3D" id="2.60.98.20">
    <property type="entry name" value="Flagellar hook protein FlgE"/>
    <property type="match status" value="1"/>
</dbReference>
<reference evidence="11 13" key="2">
    <citation type="submission" date="2019-08" db="EMBL/GenBank/DDBJ databases">
        <title>Deep-cultivation of Planctomycetes and their phenomic and genomic characterization uncovers novel biology.</title>
        <authorList>
            <person name="Wiegand S."/>
            <person name="Jogler M."/>
            <person name="Boedeker C."/>
            <person name="Pinto D."/>
            <person name="Vollmers J."/>
            <person name="Rivas-Marin E."/>
            <person name="Kohn T."/>
            <person name="Peeters S.H."/>
            <person name="Heuer A."/>
            <person name="Rast P."/>
            <person name="Oberbeckmann S."/>
            <person name="Bunk B."/>
            <person name="Jeske O."/>
            <person name="Meyerdierks A."/>
            <person name="Storesund J.E."/>
            <person name="Kallscheuer N."/>
            <person name="Luecker S."/>
            <person name="Lage O.M."/>
            <person name="Pohl T."/>
            <person name="Merkel B.J."/>
            <person name="Hornburger P."/>
            <person name="Mueller R.-W."/>
            <person name="Bruemmer F."/>
            <person name="Labrenz M."/>
            <person name="Spormann A.M."/>
            <person name="Op den Camp H."/>
            <person name="Overmann J."/>
            <person name="Amann R."/>
            <person name="Jetten M.S.M."/>
            <person name="Mascher T."/>
            <person name="Medema M.H."/>
            <person name="Devos D.P."/>
            <person name="Kaster A.-K."/>
            <person name="Ovreas L."/>
            <person name="Rohde M."/>
            <person name="Galperin M.Y."/>
            <person name="Jogler C."/>
        </authorList>
    </citation>
    <scope>NUCLEOTIDE SEQUENCE [LARGE SCALE GENOMIC DNA]</scope>
    <source>
        <strain evidence="11 13">DSM 8797</strain>
    </source>
</reference>
<dbReference type="InterPro" id="IPR020013">
    <property type="entry name" value="Flagellar_FlgE/F/G"/>
</dbReference>
<dbReference type="InterPro" id="IPR010930">
    <property type="entry name" value="Flg_bb/hook_C_dom"/>
</dbReference>
<dbReference type="EMBL" id="CP042910">
    <property type="protein sequence ID" value="QEG16270.1"/>
    <property type="molecule type" value="Genomic_DNA"/>
</dbReference>
<dbReference type="Pfam" id="PF00460">
    <property type="entry name" value="Flg_bb_rod"/>
    <property type="match status" value="1"/>
</dbReference>
<evidence type="ECO:0000256" key="1">
    <source>
        <dbReference type="ARBA" id="ARBA00004117"/>
    </source>
</evidence>
<evidence type="ECO:0000259" key="6">
    <source>
        <dbReference type="Pfam" id="PF00460"/>
    </source>
</evidence>
<sequence length="563" mass="57930">MGLTSALNTSLGGLSLNETSIDVLGNNIANAGTNGFKASNVLFTTQLSRTLSVGSRPTTSNGGTNPRQVGLGALSASIRKDFTQGSVTNSTSPSDLAIQGDGFFILDGPDGQVYSRNGNFELNSQSLLTNQSGFKVQGYGVDEDFNLVTTTLTDIEIPLGDLNVAQATQNVQVGGALLPTGVLGTLGSILTTANLTDAGNANAAITGTTLLSDVEETIGTPLFTVGETLEFTPNKGGRSLDPMTLLVTGTTTAADFADFMDRTLGIQNGSGIPNDATTGAQPGVTITGGGAFQIVGNSGTVNDIAVTIGNITSDGATISLPFTKSQSSNGESAITDFVIFDSLGEPVTMKMTSVLESQSSNNTVFRYFLESADDNDGDIAVSNGTITFDSNGNVTNYTPNTFGISRVNTAADEMDVTLDLSDISGISSASAGSTLKLTLQDGSDPGTLASFVIDETGIINGVFDNGIIRTLGQITLSRFSNPQGLLEFGNSTFQEGVSSGPPFLVTPGNFGAGTIRAGSIELSNTDVGRSLVDLIVASTNYRGNARVISSVQQLVDELLVLGR</sequence>
<dbReference type="Pfam" id="PF07559">
    <property type="entry name" value="FlgE_D2"/>
    <property type="match status" value="1"/>
</dbReference>
<dbReference type="Proteomes" id="UP000263642">
    <property type="component" value="Unassembled WGS sequence"/>
</dbReference>
<dbReference type="AlphaFoldDB" id="A0A3D3R9L8"/>
<feature type="domain" description="Flagellar basal-body/hook protein C-terminal" evidence="7">
    <location>
        <begin position="517"/>
        <end position="558"/>
    </location>
</feature>
<dbReference type="SUPFAM" id="SSF117143">
    <property type="entry name" value="Flagellar hook protein flgE"/>
    <property type="match status" value="1"/>
</dbReference>
<dbReference type="InterPro" id="IPR037058">
    <property type="entry name" value="Falgellar_hook_FlgE_sf"/>
</dbReference>
<dbReference type="Pfam" id="PF22692">
    <property type="entry name" value="LlgE_F_G_D1"/>
    <property type="match status" value="1"/>
</dbReference>
<reference evidence="10 12" key="1">
    <citation type="journal article" date="2018" name="Nat. Biotechnol.">
        <title>A standardized bacterial taxonomy based on genome phylogeny substantially revises the tree of life.</title>
        <authorList>
            <person name="Parks D.H."/>
            <person name="Chuvochina M."/>
            <person name="Waite D.W."/>
            <person name="Rinke C."/>
            <person name="Skarshewski A."/>
            <person name="Chaumeil P.A."/>
            <person name="Hugenholtz P."/>
        </authorList>
    </citation>
    <scope>NUCLEOTIDE SEQUENCE [LARGE SCALE GENOMIC DNA]</scope>
    <source>
        <strain evidence="10">UBA9375</strain>
    </source>
</reference>
<dbReference type="InterPro" id="IPR053967">
    <property type="entry name" value="LlgE_F_G-like_D1"/>
</dbReference>
<dbReference type="InterPro" id="IPR001444">
    <property type="entry name" value="Flag_bb_rod_N"/>
</dbReference>
<evidence type="ECO:0000256" key="2">
    <source>
        <dbReference type="ARBA" id="ARBA00009677"/>
    </source>
</evidence>
<feature type="domain" description="Flagellar hook protein FlgE D2" evidence="8">
    <location>
        <begin position="317"/>
        <end position="442"/>
    </location>
</feature>
<dbReference type="GeneID" id="98646722"/>
<evidence type="ECO:0000256" key="5">
    <source>
        <dbReference type="RuleBase" id="RU362116"/>
    </source>
</evidence>
<dbReference type="EMBL" id="DQAY01000132">
    <property type="protein sequence ID" value="HCO25515.1"/>
    <property type="molecule type" value="Genomic_DNA"/>
</dbReference>
<dbReference type="Proteomes" id="UP000322887">
    <property type="component" value="Chromosome"/>
</dbReference>